<feature type="compositionally biased region" description="Basic and acidic residues" evidence="2">
    <location>
        <begin position="33"/>
        <end position="46"/>
    </location>
</feature>
<name>A0A5N5DTL0_9PEZI</name>
<keyword evidence="5" id="KW-1185">Reference proteome</keyword>
<reference evidence="4" key="2">
    <citation type="journal article" date="2018" name="DNA Res.">
        <title>Comparative genome and transcriptome analyses reveal adaptations to opportunistic infections in woody plant degrading pathogens of Botryosphaeriaceae.</title>
        <authorList>
            <person name="Yan J.Y."/>
            <person name="Zhao W.S."/>
            <person name="Chen Z."/>
            <person name="Xing Q.K."/>
            <person name="Zhang W."/>
            <person name="Chethana K.W.T."/>
            <person name="Xue M.F."/>
            <person name="Xu J.P."/>
            <person name="Phillips A.J.L."/>
            <person name="Wang Y."/>
            <person name="Liu J.H."/>
            <person name="Liu M."/>
            <person name="Zhou Y."/>
            <person name="Jayawardena R.S."/>
            <person name="Manawasinghe I.S."/>
            <person name="Huang J.B."/>
            <person name="Qiao G.H."/>
            <person name="Fu C.Y."/>
            <person name="Guo F.F."/>
            <person name="Dissanayake A.J."/>
            <person name="Peng Y.L."/>
            <person name="Hyde K.D."/>
            <person name="Li X.H."/>
        </authorList>
    </citation>
    <scope>NUCLEOTIDE SEQUENCE</scope>
    <source>
        <strain evidence="4">CSS-01s</strain>
    </source>
</reference>
<reference evidence="4" key="1">
    <citation type="submission" date="2016-08" db="EMBL/GenBank/DDBJ databases">
        <authorList>
            <person name="Yan J."/>
        </authorList>
    </citation>
    <scope>NUCLEOTIDE SEQUENCE</scope>
    <source>
        <strain evidence="4">CSS-01s</strain>
    </source>
</reference>
<comment type="similarity">
    <text evidence="1">Belongs to the VPS13 family.</text>
</comment>
<dbReference type="Proteomes" id="UP000325902">
    <property type="component" value="Unassembled WGS sequence"/>
</dbReference>
<evidence type="ECO:0000313" key="4">
    <source>
        <dbReference type="EMBL" id="KAF9629400.1"/>
    </source>
</evidence>
<accession>A0A5N5DTL0</accession>
<sequence>MRSPPLQQSPSSSNPAEAPLLGSRPYPNTPPQDADRQHARSHDVSDASHPSISEPPPPYAPVPGRCVILPAREARWRTKGKGGVLLSTLAATVLVSEGQLQGGDVELLQAINNADTSPTDPLSSIAFSTYSTVHEILLGAAEGPREAYRQLLKAKEDAAAKEAQAYDYNALLPSAYDDDPAPYDDDHHLLHTPPAPPSVVSTGTTTTAATSRVVFTPAATATVVSGTLKADSDAGATATMTTAKAEVNPYAAVATSTGLGVARIVGAGLKAPGVYTRGLARGFNNVPRLYGDETVREEEKIDGVASGLAAAGKGLGYGLYDGITGFFLQPVKGAQKEGPVGFLKGFGKGLGGIVCKPAAGALGVPGYAFTGIQKSIERELSRQASPEECLAAAEILQGEDEMQRLNDKERMEIVTAWLAR</sequence>
<feature type="region of interest" description="Disordered" evidence="2">
    <location>
        <begin position="177"/>
        <end position="203"/>
    </location>
</feature>
<reference evidence="3 5" key="3">
    <citation type="journal article" date="2019" name="Sci. Rep.">
        <title>A multi-omics analysis of the grapevine pathogen Lasiodiplodia theobromae reveals that temperature affects the expression of virulence- and pathogenicity-related genes.</title>
        <authorList>
            <person name="Felix C."/>
            <person name="Meneses R."/>
            <person name="Goncalves M.F.M."/>
            <person name="Tilleman L."/>
            <person name="Duarte A.S."/>
            <person name="Jorrin-Novo J.V."/>
            <person name="Van de Peer Y."/>
            <person name="Deforce D."/>
            <person name="Van Nieuwerburgh F."/>
            <person name="Esteves A.C."/>
            <person name="Alves A."/>
        </authorList>
    </citation>
    <scope>NUCLEOTIDE SEQUENCE [LARGE SCALE GENOMIC DNA]</scope>
    <source>
        <strain evidence="3 5">LA-SOL3</strain>
    </source>
</reference>
<dbReference type="Proteomes" id="UP000627934">
    <property type="component" value="Unassembled WGS sequence"/>
</dbReference>
<dbReference type="InterPro" id="IPR026847">
    <property type="entry name" value="VPS13"/>
</dbReference>
<dbReference type="EMBL" id="MDYX01000024">
    <property type="protein sequence ID" value="KAF9629400.1"/>
    <property type="molecule type" value="Genomic_DNA"/>
</dbReference>
<dbReference type="GO" id="GO:0045053">
    <property type="term" value="P:protein retention in Golgi apparatus"/>
    <property type="evidence" value="ECO:0007669"/>
    <property type="project" value="TreeGrafter"/>
</dbReference>
<dbReference type="OrthoDB" id="428159at2759"/>
<proteinExistence type="inferred from homology"/>
<dbReference type="PANTHER" id="PTHR16166:SF93">
    <property type="entry name" value="INTERMEMBRANE LIPID TRANSFER PROTEIN VPS13"/>
    <property type="match status" value="1"/>
</dbReference>
<dbReference type="AlphaFoldDB" id="A0A5N5DTL0"/>
<dbReference type="PANTHER" id="PTHR16166">
    <property type="entry name" value="VACUOLAR PROTEIN SORTING-ASSOCIATED PROTEIN VPS13"/>
    <property type="match status" value="1"/>
</dbReference>
<feature type="region of interest" description="Disordered" evidence="2">
    <location>
        <begin position="1"/>
        <end position="64"/>
    </location>
</feature>
<organism evidence="3 5">
    <name type="scientific">Lasiodiplodia theobromae</name>
    <dbReference type="NCBI Taxonomy" id="45133"/>
    <lineage>
        <taxon>Eukaryota</taxon>
        <taxon>Fungi</taxon>
        <taxon>Dikarya</taxon>
        <taxon>Ascomycota</taxon>
        <taxon>Pezizomycotina</taxon>
        <taxon>Dothideomycetes</taxon>
        <taxon>Dothideomycetes incertae sedis</taxon>
        <taxon>Botryosphaeriales</taxon>
        <taxon>Botryosphaeriaceae</taxon>
        <taxon>Lasiodiplodia</taxon>
    </lineage>
</organism>
<dbReference type="EMBL" id="VCHE01000001">
    <property type="protein sequence ID" value="KAB2581083.1"/>
    <property type="molecule type" value="Genomic_DNA"/>
</dbReference>
<feature type="compositionally biased region" description="Low complexity" evidence="2">
    <location>
        <begin position="1"/>
        <end position="15"/>
    </location>
</feature>
<protein>
    <submittedName>
        <fullName evidence="3">Uncharacterized protein</fullName>
    </submittedName>
</protein>
<dbReference type="GO" id="GO:0006623">
    <property type="term" value="P:protein targeting to vacuole"/>
    <property type="evidence" value="ECO:0007669"/>
    <property type="project" value="TreeGrafter"/>
</dbReference>
<gene>
    <name evidence="4" type="ORF">BFW01_g10603</name>
    <name evidence="3" type="ORF">DBV05_g331</name>
</gene>
<evidence type="ECO:0000256" key="1">
    <source>
        <dbReference type="ARBA" id="ARBA00006545"/>
    </source>
</evidence>
<comment type="caution">
    <text evidence="3">The sequence shown here is derived from an EMBL/GenBank/DDBJ whole genome shotgun (WGS) entry which is preliminary data.</text>
</comment>
<evidence type="ECO:0000313" key="3">
    <source>
        <dbReference type="EMBL" id="KAB2581083.1"/>
    </source>
</evidence>
<evidence type="ECO:0000256" key="2">
    <source>
        <dbReference type="SAM" id="MobiDB-lite"/>
    </source>
</evidence>
<evidence type="ECO:0000313" key="5">
    <source>
        <dbReference type="Proteomes" id="UP000325902"/>
    </source>
</evidence>